<dbReference type="EMBL" id="QGNW01000292">
    <property type="protein sequence ID" value="RVW78686.1"/>
    <property type="molecule type" value="Genomic_DNA"/>
</dbReference>
<accession>A0A438H226</accession>
<evidence type="ECO:0000313" key="2">
    <source>
        <dbReference type="Proteomes" id="UP000288805"/>
    </source>
</evidence>
<name>A0A438H226_VITVI</name>
<dbReference type="Proteomes" id="UP000288805">
    <property type="component" value="Unassembled WGS sequence"/>
</dbReference>
<comment type="caution">
    <text evidence="1">The sequence shown here is derived from an EMBL/GenBank/DDBJ whole genome shotgun (WGS) entry which is preliminary data.</text>
</comment>
<proteinExistence type="predicted"/>
<dbReference type="AlphaFoldDB" id="A0A438H226"/>
<protein>
    <submittedName>
        <fullName evidence="1">Uncharacterized protein</fullName>
    </submittedName>
</protein>
<evidence type="ECO:0000313" key="1">
    <source>
        <dbReference type="EMBL" id="RVW78686.1"/>
    </source>
</evidence>
<gene>
    <name evidence="1" type="ORF">CK203_048443</name>
</gene>
<sequence>MELKEKLWDCVKMQKTGSRKPIDRWVLWKLARLKKCEYDDVTRPVAEKIDELAKAVEEGKITCVGQKDILTLALGTSEHLGRVYKCKLALETKENMVAYGTYL</sequence>
<reference evidence="1 2" key="1">
    <citation type="journal article" date="2018" name="PLoS Genet.">
        <title>Population sequencing reveals clonal diversity and ancestral inbreeding in the grapevine cultivar Chardonnay.</title>
        <authorList>
            <person name="Roach M.J."/>
            <person name="Johnson D.L."/>
            <person name="Bohlmann J."/>
            <person name="van Vuuren H.J."/>
            <person name="Jones S.J."/>
            <person name="Pretorius I.S."/>
            <person name="Schmidt S.A."/>
            <person name="Borneman A.R."/>
        </authorList>
    </citation>
    <scope>NUCLEOTIDE SEQUENCE [LARGE SCALE GENOMIC DNA]</scope>
    <source>
        <strain evidence="2">cv. Chardonnay</strain>
        <tissue evidence="1">Leaf</tissue>
    </source>
</reference>
<organism evidence="1 2">
    <name type="scientific">Vitis vinifera</name>
    <name type="common">Grape</name>
    <dbReference type="NCBI Taxonomy" id="29760"/>
    <lineage>
        <taxon>Eukaryota</taxon>
        <taxon>Viridiplantae</taxon>
        <taxon>Streptophyta</taxon>
        <taxon>Embryophyta</taxon>
        <taxon>Tracheophyta</taxon>
        <taxon>Spermatophyta</taxon>
        <taxon>Magnoliopsida</taxon>
        <taxon>eudicotyledons</taxon>
        <taxon>Gunneridae</taxon>
        <taxon>Pentapetalae</taxon>
        <taxon>rosids</taxon>
        <taxon>Vitales</taxon>
        <taxon>Vitaceae</taxon>
        <taxon>Viteae</taxon>
        <taxon>Vitis</taxon>
    </lineage>
</organism>